<dbReference type="InterPro" id="IPR036249">
    <property type="entry name" value="Thioredoxin-like_sf"/>
</dbReference>
<dbReference type="PIRSF" id="PIRSF037031">
    <property type="entry name" value="Redox_disulphide_2"/>
    <property type="match status" value="1"/>
</dbReference>
<organism evidence="4 5">
    <name type="scientific">Sulfurisoma sediminicola</name>
    <dbReference type="NCBI Taxonomy" id="1381557"/>
    <lineage>
        <taxon>Bacteria</taxon>
        <taxon>Pseudomonadati</taxon>
        <taxon>Pseudomonadota</taxon>
        <taxon>Betaproteobacteria</taxon>
        <taxon>Nitrosomonadales</taxon>
        <taxon>Sterolibacteriaceae</taxon>
        <taxon>Sulfurisoma</taxon>
    </lineage>
</organism>
<dbReference type="Proteomes" id="UP000268908">
    <property type="component" value="Unassembled WGS sequence"/>
</dbReference>
<accession>A0A497XB18</accession>
<dbReference type="SUPFAM" id="SSF52833">
    <property type="entry name" value="Thioredoxin-like"/>
    <property type="match status" value="1"/>
</dbReference>
<dbReference type="AlphaFoldDB" id="A0A497XB18"/>
<evidence type="ECO:0000313" key="4">
    <source>
        <dbReference type="EMBL" id="RLJ63510.1"/>
    </source>
</evidence>
<keyword evidence="2" id="KW-1015">Disulfide bond</keyword>
<evidence type="ECO:0000256" key="2">
    <source>
        <dbReference type="PIRSR" id="PIRSR037031-51"/>
    </source>
</evidence>
<keyword evidence="5" id="KW-1185">Reference proteome</keyword>
<dbReference type="InterPro" id="IPR012336">
    <property type="entry name" value="Thioredoxin-like_fold"/>
</dbReference>
<reference evidence="4 5" key="1">
    <citation type="submission" date="2018-10" db="EMBL/GenBank/DDBJ databases">
        <title>Genomic Encyclopedia of Type Strains, Phase IV (KMG-IV): sequencing the most valuable type-strain genomes for metagenomic binning, comparative biology and taxonomic classification.</title>
        <authorList>
            <person name="Goeker M."/>
        </authorList>
    </citation>
    <scope>NUCLEOTIDE SEQUENCE [LARGE SCALE GENOMIC DNA]</scope>
    <source>
        <strain evidence="4 5">DSM 26916</strain>
    </source>
</reference>
<feature type="disulfide bond" description="Redox-active" evidence="2">
    <location>
        <begin position="11"/>
        <end position="14"/>
    </location>
</feature>
<dbReference type="EMBL" id="RCCI01000006">
    <property type="protein sequence ID" value="RLJ63510.1"/>
    <property type="molecule type" value="Genomic_DNA"/>
</dbReference>
<dbReference type="PANTHER" id="PTHR36450:SF1">
    <property type="entry name" value="THIOREDOXIN"/>
    <property type="match status" value="1"/>
</dbReference>
<dbReference type="NCBIfam" id="TIGR00412">
    <property type="entry name" value="redox_disulf_2"/>
    <property type="match status" value="1"/>
</dbReference>
<name>A0A497XB18_9PROT</name>
<dbReference type="InterPro" id="IPR005243">
    <property type="entry name" value="THIRX-like_proc"/>
</dbReference>
<protein>
    <submittedName>
        <fullName evidence="4">Small redox-active disulfide protein 2</fullName>
    </submittedName>
</protein>
<feature type="active site" description="Nucleophile" evidence="1">
    <location>
        <position position="11"/>
    </location>
</feature>
<keyword evidence="2" id="KW-0676">Redox-active center</keyword>
<dbReference type="OrthoDB" id="9800630at2"/>
<sequence length="78" mass="8224">MKSIKVLGTGCANCRNTQKLIEDVAAARGEQVSIEKVEDMKEIVRLGVMSTPGVIIDGKVVHSGGVPARGKVEGWFAG</sequence>
<dbReference type="RefSeq" id="WP_121242328.1">
    <property type="nucleotide sequence ID" value="NZ_BHVV01000003.1"/>
</dbReference>
<evidence type="ECO:0000256" key="1">
    <source>
        <dbReference type="PIRSR" id="PIRSR037031-50"/>
    </source>
</evidence>
<feature type="active site" description="Nucleophile" evidence="1">
    <location>
        <position position="14"/>
    </location>
</feature>
<comment type="caution">
    <text evidence="4">The sequence shown here is derived from an EMBL/GenBank/DDBJ whole genome shotgun (WGS) entry which is preliminary data.</text>
</comment>
<dbReference type="PANTHER" id="PTHR36450">
    <property type="entry name" value="THIOREDOXIN"/>
    <property type="match status" value="1"/>
</dbReference>
<proteinExistence type="predicted"/>
<feature type="domain" description="Thioredoxin-like fold" evidence="3">
    <location>
        <begin position="3"/>
        <end position="76"/>
    </location>
</feature>
<evidence type="ECO:0000259" key="3">
    <source>
        <dbReference type="Pfam" id="PF13192"/>
    </source>
</evidence>
<dbReference type="Gene3D" id="3.40.30.10">
    <property type="entry name" value="Glutaredoxin"/>
    <property type="match status" value="1"/>
</dbReference>
<evidence type="ECO:0000313" key="5">
    <source>
        <dbReference type="Proteomes" id="UP000268908"/>
    </source>
</evidence>
<dbReference type="Pfam" id="PF13192">
    <property type="entry name" value="Thioredoxin_3"/>
    <property type="match status" value="1"/>
</dbReference>
<gene>
    <name evidence="4" type="ORF">DFR35_2134</name>
</gene>